<feature type="compositionally biased region" description="Low complexity" evidence="1">
    <location>
        <begin position="65"/>
        <end position="78"/>
    </location>
</feature>
<dbReference type="AlphaFoldDB" id="A0A6A5A3W5"/>
<evidence type="ECO:0000256" key="1">
    <source>
        <dbReference type="SAM" id="MobiDB-lite"/>
    </source>
</evidence>
<dbReference type="EMBL" id="VJMI01016601">
    <property type="protein sequence ID" value="KAF0717866.1"/>
    <property type="molecule type" value="Genomic_DNA"/>
</dbReference>
<organism evidence="2 3">
    <name type="scientific">Aphanomyces astaci</name>
    <name type="common">Crayfish plague agent</name>
    <dbReference type="NCBI Taxonomy" id="112090"/>
    <lineage>
        <taxon>Eukaryota</taxon>
        <taxon>Sar</taxon>
        <taxon>Stramenopiles</taxon>
        <taxon>Oomycota</taxon>
        <taxon>Saprolegniomycetes</taxon>
        <taxon>Saprolegniales</taxon>
        <taxon>Verrucalvaceae</taxon>
        <taxon>Aphanomyces</taxon>
    </lineage>
</organism>
<feature type="region of interest" description="Disordered" evidence="1">
    <location>
        <begin position="13"/>
        <end position="37"/>
    </location>
</feature>
<name>A0A6A5A3W5_APHAT</name>
<feature type="compositionally biased region" description="Polar residues" evidence="1">
    <location>
        <begin position="195"/>
        <end position="207"/>
    </location>
</feature>
<feature type="region of interest" description="Disordered" evidence="1">
    <location>
        <begin position="186"/>
        <end position="207"/>
    </location>
</feature>
<gene>
    <name evidence="2" type="ORF">AaE_010774</name>
</gene>
<feature type="compositionally biased region" description="Low complexity" evidence="1">
    <location>
        <begin position="25"/>
        <end position="36"/>
    </location>
</feature>
<proteinExistence type="predicted"/>
<dbReference type="Proteomes" id="UP000469452">
    <property type="component" value="Unassembled WGS sequence"/>
</dbReference>
<evidence type="ECO:0000313" key="3">
    <source>
        <dbReference type="Proteomes" id="UP000469452"/>
    </source>
</evidence>
<feature type="region of interest" description="Disordered" evidence="1">
    <location>
        <begin position="57"/>
        <end position="85"/>
    </location>
</feature>
<protein>
    <submittedName>
        <fullName evidence="2">Uncharacterized protein</fullName>
    </submittedName>
</protein>
<reference evidence="2 3" key="1">
    <citation type="submission" date="2019-06" db="EMBL/GenBank/DDBJ databases">
        <title>Genomics analysis of Aphanomyces spp. identifies a new class of oomycete effector associated with host adaptation.</title>
        <authorList>
            <person name="Gaulin E."/>
        </authorList>
    </citation>
    <scope>NUCLEOTIDE SEQUENCE [LARGE SCALE GENOMIC DNA]</scope>
    <source>
        <strain evidence="2 3">E</strain>
    </source>
</reference>
<dbReference type="VEuPathDB" id="FungiDB:H257_15198"/>
<accession>A0A6A5A3W5</accession>
<sequence length="207" mass="22753">MRDVDAARVVAKELASASATDTAMPTTNPASNSNNTVHTASPAVAIRPSVLLPAGATPSGPIKASYESTRNTTSSSTSGPYPQQQHRRWVAISKVRYHHTGWIKCLVPHCHSEAKRHFAFCTAHENSVVCIHERTKQYLSTPQRLAARDAVPVDRVTSMQAPAHHEPPKDHIRPPFMAMHGTDMSNHDNKAMTMPRQNSTRLNPIEL</sequence>
<comment type="caution">
    <text evidence="2">The sequence shown here is derived from an EMBL/GenBank/DDBJ whole genome shotgun (WGS) entry which is preliminary data.</text>
</comment>
<evidence type="ECO:0000313" key="2">
    <source>
        <dbReference type="EMBL" id="KAF0717866.1"/>
    </source>
</evidence>